<keyword evidence="2" id="KW-0614">Plasmid</keyword>
<feature type="transmembrane region" description="Helical" evidence="1">
    <location>
        <begin position="63"/>
        <end position="86"/>
    </location>
</feature>
<evidence type="ECO:0000313" key="2">
    <source>
        <dbReference type="EMBL" id="ATL72543.1"/>
    </source>
</evidence>
<reference evidence="2 3" key="1">
    <citation type="submission" date="2017-10" db="EMBL/GenBank/DDBJ databases">
        <title>Comparative genomics between pathogenic Norcardia.</title>
        <authorList>
            <person name="Zeng L."/>
        </authorList>
    </citation>
    <scope>NUCLEOTIDE SEQUENCE [LARGE SCALE GENOMIC DNA]</scope>
    <source>
        <strain evidence="2 3">NC_YFY_NT001</strain>
        <plasmid evidence="3">Plasmid p_nc_yfy_nt001</plasmid>
    </source>
</reference>
<proteinExistence type="predicted"/>
<geneLocation type="plasmid" evidence="3">
    <name>p_nc_yfy_nt001</name>
</geneLocation>
<keyword evidence="1" id="KW-0472">Membrane</keyword>
<evidence type="ECO:0000313" key="3">
    <source>
        <dbReference type="Proteomes" id="UP000221961"/>
    </source>
</evidence>
<dbReference type="Proteomes" id="UP000221961">
    <property type="component" value="Plasmid p_NC_YFY_NT001"/>
</dbReference>
<protein>
    <submittedName>
        <fullName evidence="2">Uncharacterized protein</fullName>
    </submittedName>
</protein>
<organism evidence="2 3">
    <name type="scientific">Nocardia terpenica</name>
    <dbReference type="NCBI Taxonomy" id="455432"/>
    <lineage>
        <taxon>Bacteria</taxon>
        <taxon>Bacillati</taxon>
        <taxon>Actinomycetota</taxon>
        <taxon>Actinomycetes</taxon>
        <taxon>Mycobacteriales</taxon>
        <taxon>Nocardiaceae</taxon>
        <taxon>Nocardia</taxon>
    </lineage>
</organism>
<evidence type="ECO:0000256" key="1">
    <source>
        <dbReference type="SAM" id="Phobius"/>
    </source>
</evidence>
<feature type="transmembrane region" description="Helical" evidence="1">
    <location>
        <begin position="28"/>
        <end position="51"/>
    </location>
</feature>
<dbReference type="AlphaFoldDB" id="A0A291RYD2"/>
<keyword evidence="1" id="KW-0812">Transmembrane</keyword>
<sequence>MTMTAAVLAKHLPADVDGPIRALLERGLWVALMLCLIWLIASGGAFWLAKYSAHPITVPLNRILRSLIASTMCTAALSFAVMYIYAIH</sequence>
<dbReference type="KEGG" id="ntp:CRH09_39940"/>
<keyword evidence="1" id="KW-1133">Transmembrane helix</keyword>
<gene>
    <name evidence="2" type="ORF">CRH09_39940</name>
</gene>
<name>A0A291RYD2_9NOCA</name>
<dbReference type="EMBL" id="CP023779">
    <property type="protein sequence ID" value="ATL72543.1"/>
    <property type="molecule type" value="Genomic_DNA"/>
</dbReference>
<accession>A0A291RYD2</accession>